<evidence type="ECO:0000313" key="2">
    <source>
        <dbReference type="EMBL" id="RLN40416.1"/>
    </source>
</evidence>
<dbReference type="AlphaFoldDB" id="A0A3L6TLA1"/>
<comment type="caution">
    <text evidence="2">The sequence shown here is derived from an EMBL/GenBank/DDBJ whole genome shotgun (WGS) entry which is preliminary data.</text>
</comment>
<dbReference type="Proteomes" id="UP000275267">
    <property type="component" value="Unassembled WGS sequence"/>
</dbReference>
<protein>
    <submittedName>
        <fullName evidence="2">Uncharacterized protein</fullName>
    </submittedName>
</protein>
<evidence type="ECO:0000313" key="3">
    <source>
        <dbReference type="Proteomes" id="UP000275267"/>
    </source>
</evidence>
<organism evidence="2 3">
    <name type="scientific">Panicum miliaceum</name>
    <name type="common">Proso millet</name>
    <name type="synonym">Broomcorn millet</name>
    <dbReference type="NCBI Taxonomy" id="4540"/>
    <lineage>
        <taxon>Eukaryota</taxon>
        <taxon>Viridiplantae</taxon>
        <taxon>Streptophyta</taxon>
        <taxon>Embryophyta</taxon>
        <taxon>Tracheophyta</taxon>
        <taxon>Spermatophyta</taxon>
        <taxon>Magnoliopsida</taxon>
        <taxon>Liliopsida</taxon>
        <taxon>Poales</taxon>
        <taxon>Poaceae</taxon>
        <taxon>PACMAD clade</taxon>
        <taxon>Panicoideae</taxon>
        <taxon>Panicodae</taxon>
        <taxon>Paniceae</taxon>
        <taxon>Panicinae</taxon>
        <taxon>Panicum</taxon>
        <taxon>Panicum sect. Panicum</taxon>
    </lineage>
</organism>
<reference evidence="3" key="1">
    <citation type="journal article" date="2019" name="Nat. Commun.">
        <title>The genome of broomcorn millet.</title>
        <authorList>
            <person name="Zou C."/>
            <person name="Miki D."/>
            <person name="Li D."/>
            <person name="Tang Q."/>
            <person name="Xiao L."/>
            <person name="Rajput S."/>
            <person name="Deng P."/>
            <person name="Jia W."/>
            <person name="Huang R."/>
            <person name="Zhang M."/>
            <person name="Sun Y."/>
            <person name="Hu J."/>
            <person name="Fu X."/>
            <person name="Schnable P.S."/>
            <person name="Li F."/>
            <person name="Zhang H."/>
            <person name="Feng B."/>
            <person name="Zhu X."/>
            <person name="Liu R."/>
            <person name="Schnable J.C."/>
            <person name="Zhu J.-K."/>
            <person name="Zhang H."/>
        </authorList>
    </citation>
    <scope>NUCLEOTIDE SEQUENCE [LARGE SCALE GENOMIC DNA]</scope>
</reference>
<name>A0A3L6TLA1_PANMI</name>
<feature type="region of interest" description="Disordered" evidence="1">
    <location>
        <begin position="24"/>
        <end position="63"/>
    </location>
</feature>
<gene>
    <name evidence="2" type="ORF">C2845_PM01G43600</name>
</gene>
<evidence type="ECO:0000256" key="1">
    <source>
        <dbReference type="SAM" id="MobiDB-lite"/>
    </source>
</evidence>
<dbReference type="EMBL" id="PQIB02000001">
    <property type="protein sequence ID" value="RLN40416.1"/>
    <property type="molecule type" value="Genomic_DNA"/>
</dbReference>
<accession>A0A3L6TLA1</accession>
<sequence>MLTPACNYVYTVEPANVEYILKTNYGKGSTGPRSGRGRRQQEERRDSLVASAVHSLRTDPPRG</sequence>
<keyword evidence="3" id="KW-1185">Reference proteome</keyword>
<proteinExistence type="predicted"/>